<dbReference type="GO" id="GO:0045552">
    <property type="term" value="F:dihydroflavanol 4-reductase activity"/>
    <property type="evidence" value="ECO:0007669"/>
    <property type="project" value="UniProtKB-EC"/>
</dbReference>
<reference evidence="2 3" key="1">
    <citation type="submission" date="2024-05" db="EMBL/GenBank/DDBJ databases">
        <authorList>
            <person name="Duchaud E."/>
        </authorList>
    </citation>
    <scope>NUCLEOTIDE SEQUENCE [LARGE SCALE GENOMIC DNA]</scope>
    <source>
        <strain evidence="2">Ena-SAMPLE-TAB-13-05-2024-13:56:06:370-140302</strain>
    </source>
</reference>
<organism evidence="2 3">
    <name type="scientific">Tenacibaculum platacis</name>
    <dbReference type="NCBI Taxonomy" id="3137852"/>
    <lineage>
        <taxon>Bacteria</taxon>
        <taxon>Pseudomonadati</taxon>
        <taxon>Bacteroidota</taxon>
        <taxon>Flavobacteriia</taxon>
        <taxon>Flavobacteriales</taxon>
        <taxon>Flavobacteriaceae</taxon>
        <taxon>Tenacibaculum</taxon>
    </lineage>
</organism>
<evidence type="ECO:0000313" key="3">
    <source>
        <dbReference type="Proteomes" id="UP001497416"/>
    </source>
</evidence>
<evidence type="ECO:0000259" key="1">
    <source>
        <dbReference type="Pfam" id="PF01370"/>
    </source>
</evidence>
<dbReference type="Proteomes" id="UP001497416">
    <property type="component" value="Unassembled WGS sequence"/>
</dbReference>
<dbReference type="Pfam" id="PF01370">
    <property type="entry name" value="Epimerase"/>
    <property type="match status" value="1"/>
</dbReference>
<name>A0ABP1EQI5_9FLAO</name>
<accession>A0ABP1EQI5</accession>
<dbReference type="EC" id="1.1.1.219" evidence="2"/>
<dbReference type="EMBL" id="CAXIXY010000004">
    <property type="protein sequence ID" value="CAL2086976.1"/>
    <property type="molecule type" value="Genomic_DNA"/>
</dbReference>
<keyword evidence="2" id="KW-0560">Oxidoreductase</keyword>
<dbReference type="InterPro" id="IPR051783">
    <property type="entry name" value="NAD(P)-dependent_oxidoreduct"/>
</dbReference>
<dbReference type="PANTHER" id="PTHR48079">
    <property type="entry name" value="PROTEIN YEEZ"/>
    <property type="match status" value="1"/>
</dbReference>
<dbReference type="InterPro" id="IPR001509">
    <property type="entry name" value="Epimerase_deHydtase"/>
</dbReference>
<evidence type="ECO:0000313" key="2">
    <source>
        <dbReference type="EMBL" id="CAL2086976.1"/>
    </source>
</evidence>
<feature type="domain" description="NAD-dependent epimerase/dehydratase" evidence="1">
    <location>
        <begin position="6"/>
        <end position="227"/>
    </location>
</feature>
<dbReference type="RefSeq" id="WP_348712284.1">
    <property type="nucleotide sequence ID" value="NZ_CAXIXY010000004.1"/>
</dbReference>
<dbReference type="PANTHER" id="PTHR48079:SF6">
    <property type="entry name" value="NAD(P)-BINDING DOMAIN-CONTAINING PROTEIN-RELATED"/>
    <property type="match status" value="1"/>
</dbReference>
<comment type="caution">
    <text evidence="2">The sequence shown here is derived from an EMBL/GenBank/DDBJ whole genome shotgun (WGS) entry which is preliminary data.</text>
</comment>
<dbReference type="SUPFAM" id="SSF51735">
    <property type="entry name" value="NAD(P)-binding Rossmann-fold domains"/>
    <property type="match status" value="1"/>
</dbReference>
<proteinExistence type="predicted"/>
<sequence>MNTLSLVTGANGHLGYNLCKLLIDNGERVIATCRNSKNIKILEELGCEILIVDITNQESMLNAFKNVTHLYAVAASFKMWSKNPEIDYNNNVEGTRMLFEAAHKSGIKNIVYVSSVAALNFKKLPAKESNGYNFDRRNWYYNSKNDSDKLALELSRKFSIKTIIVLPSAMIGSKAHKLSYSNRLVHQILNGEMIADTNITLNWIDVKDVAKGMYLAMNKGRNGERYILANKNHTSIQDSVRIASKEFPELNLKTPPKIPKFLLYIIAFFMRIKSQLTGKEPLLRKEYIDMFYGLKQDYDISKAKNELGFSPKNSKQALIYALHYLKNEWNFRN</sequence>
<keyword evidence="3" id="KW-1185">Reference proteome</keyword>
<gene>
    <name evidence="2" type="ORF">T190607A01A_20729</name>
</gene>
<dbReference type="Gene3D" id="3.40.50.720">
    <property type="entry name" value="NAD(P)-binding Rossmann-like Domain"/>
    <property type="match status" value="1"/>
</dbReference>
<dbReference type="InterPro" id="IPR036291">
    <property type="entry name" value="NAD(P)-bd_dom_sf"/>
</dbReference>
<protein>
    <submittedName>
        <fullName evidence="2">Dihydroflavonol-4-reductase</fullName>
        <ecNumber evidence="2">1.1.1.219</ecNumber>
    </submittedName>
</protein>